<evidence type="ECO:0000313" key="1">
    <source>
        <dbReference type="EMBL" id="SIT40082.1"/>
    </source>
</evidence>
<gene>
    <name evidence="1" type="ORF">BN2476_230377</name>
</gene>
<keyword evidence="2" id="KW-1185">Reference proteome</keyword>
<organism evidence="1 2">
    <name type="scientific">Paraburkholderia piptadeniae</name>
    <dbReference type="NCBI Taxonomy" id="1701573"/>
    <lineage>
        <taxon>Bacteria</taxon>
        <taxon>Pseudomonadati</taxon>
        <taxon>Pseudomonadota</taxon>
        <taxon>Betaproteobacteria</taxon>
        <taxon>Burkholderiales</taxon>
        <taxon>Burkholderiaceae</taxon>
        <taxon>Paraburkholderia</taxon>
    </lineage>
</organism>
<dbReference type="AlphaFoldDB" id="A0A1N7RY75"/>
<name>A0A1N7RY75_9BURK</name>
<accession>A0A1N7RY75</accession>
<reference evidence="1" key="1">
    <citation type="submission" date="2016-12" db="EMBL/GenBank/DDBJ databases">
        <authorList>
            <person name="Moulin L."/>
        </authorList>
    </citation>
    <scope>NUCLEOTIDE SEQUENCE [LARGE SCALE GENOMIC DNA]</scope>
    <source>
        <strain evidence="1">STM 7183</strain>
    </source>
</reference>
<protein>
    <submittedName>
        <fullName evidence="1">Uncharacterized protein</fullName>
    </submittedName>
</protein>
<proteinExistence type="predicted"/>
<dbReference type="EMBL" id="CYGY02000023">
    <property type="protein sequence ID" value="SIT40082.1"/>
    <property type="molecule type" value="Genomic_DNA"/>
</dbReference>
<dbReference type="Proteomes" id="UP000195569">
    <property type="component" value="Unassembled WGS sequence"/>
</dbReference>
<evidence type="ECO:0000313" key="2">
    <source>
        <dbReference type="Proteomes" id="UP000195569"/>
    </source>
</evidence>
<comment type="caution">
    <text evidence="1">The sequence shown here is derived from an EMBL/GenBank/DDBJ whole genome shotgun (WGS) entry which is preliminary data.</text>
</comment>
<sequence length="74" mass="8466">MQLIAIRNGTGRLKDLLSIRRKRRSRPEVVHRQPTALLAHAKDLFAFSFSLFQVMRRPAPIAWIGLSVRVSKGE</sequence>